<dbReference type="SMART" id="SM00387">
    <property type="entry name" value="HATPase_c"/>
    <property type="match status" value="1"/>
</dbReference>
<dbReference type="AlphaFoldDB" id="A0A4R1K7E4"/>
<reference evidence="18 19" key="1">
    <citation type="submission" date="2019-03" db="EMBL/GenBank/DDBJ databases">
        <title>Genomic Encyclopedia of Type Strains, Phase IV (KMG-IV): sequencing the most valuable type-strain genomes for metagenomic binning, comparative biology and taxonomic classification.</title>
        <authorList>
            <person name="Goeker M."/>
        </authorList>
    </citation>
    <scope>NUCLEOTIDE SEQUENCE [LARGE SCALE GENOMIC DNA]</scope>
    <source>
        <strain evidence="18 19">DSM 24984</strain>
    </source>
</reference>
<evidence type="ECO:0000256" key="2">
    <source>
        <dbReference type="ARBA" id="ARBA00004651"/>
    </source>
</evidence>
<dbReference type="InterPro" id="IPR003661">
    <property type="entry name" value="HisK_dim/P_dom"/>
</dbReference>
<dbReference type="Proteomes" id="UP000294614">
    <property type="component" value="Unassembled WGS sequence"/>
</dbReference>
<dbReference type="Pfam" id="PF02518">
    <property type="entry name" value="HATPase_c"/>
    <property type="match status" value="1"/>
</dbReference>
<dbReference type="SMART" id="SM00388">
    <property type="entry name" value="HisKA"/>
    <property type="match status" value="1"/>
</dbReference>
<evidence type="ECO:0000259" key="15">
    <source>
        <dbReference type="PROSITE" id="PS50112"/>
    </source>
</evidence>
<evidence type="ECO:0000256" key="10">
    <source>
        <dbReference type="ARBA" id="ARBA00022840"/>
    </source>
</evidence>
<comment type="subcellular location">
    <subcellularLocation>
        <location evidence="2">Cell membrane</location>
        <topology evidence="2">Multi-pass membrane protein</topology>
    </subcellularLocation>
</comment>
<evidence type="ECO:0000256" key="3">
    <source>
        <dbReference type="ARBA" id="ARBA00012438"/>
    </source>
</evidence>
<dbReference type="CDD" id="cd00130">
    <property type="entry name" value="PAS"/>
    <property type="match status" value="1"/>
</dbReference>
<evidence type="ECO:0000259" key="16">
    <source>
        <dbReference type="PROSITE" id="PS50113"/>
    </source>
</evidence>
<evidence type="ECO:0000256" key="1">
    <source>
        <dbReference type="ARBA" id="ARBA00000085"/>
    </source>
</evidence>
<keyword evidence="10" id="KW-0067">ATP-binding</keyword>
<dbReference type="GO" id="GO:0000155">
    <property type="term" value="F:phosphorelay sensor kinase activity"/>
    <property type="evidence" value="ECO:0007669"/>
    <property type="project" value="InterPro"/>
</dbReference>
<keyword evidence="7 13" id="KW-0812">Transmembrane</keyword>
<evidence type="ECO:0000256" key="12">
    <source>
        <dbReference type="ARBA" id="ARBA00023012"/>
    </source>
</evidence>
<dbReference type="SUPFAM" id="SSF158472">
    <property type="entry name" value="HAMP domain-like"/>
    <property type="match status" value="1"/>
</dbReference>
<dbReference type="Gene3D" id="3.30.450.20">
    <property type="entry name" value="PAS domain"/>
    <property type="match status" value="1"/>
</dbReference>
<evidence type="ECO:0000313" key="18">
    <source>
        <dbReference type="EMBL" id="TCK59947.1"/>
    </source>
</evidence>
<dbReference type="PRINTS" id="PR00344">
    <property type="entry name" value="BCTRLSENSOR"/>
</dbReference>
<evidence type="ECO:0000256" key="8">
    <source>
        <dbReference type="ARBA" id="ARBA00022741"/>
    </source>
</evidence>
<dbReference type="InterPro" id="IPR003660">
    <property type="entry name" value="HAMP_dom"/>
</dbReference>
<keyword evidence="4" id="KW-1003">Cell membrane</keyword>
<dbReference type="CDD" id="cd00082">
    <property type="entry name" value="HisKA"/>
    <property type="match status" value="1"/>
</dbReference>
<name>A0A4R1K7E4_9BACT</name>
<feature type="transmembrane region" description="Helical" evidence="13">
    <location>
        <begin position="15"/>
        <end position="38"/>
    </location>
</feature>
<dbReference type="SMART" id="SM00091">
    <property type="entry name" value="PAS"/>
    <property type="match status" value="1"/>
</dbReference>
<sequence length="714" mass="81037">MKHFDQSRIKRKNSLFITLPLYIITIMVISGFFSSIIFNKRMEEKTAEQISEVTSMTLTSLDWSAASLINSQDIKGLQRLIENAASNRFISYMNVCGANGRIIASSSPAEIGKPWKSELVKAVFEKHALIRRKMHSDNTFEAAVPVSGQIFDNLSQSSIQAVIYLKVDKYYADQIYREYSDFFVTQYAFVSVLVTICFLFLISRMVLSPLKKQQNAINSITTGNYDVHLEVLRKDELGRFADTINAMSSEILSNRLELEKTNKNLSEYLKAIDESVIVIRSSLEGKITYANKKFYEITGYTKNEIIGAPVGMIRNYDTDEDTLINYWETILNRFIWREVIEKRAKDGKKFYVNATINPITDTDGEVIEFIDIWYDITQIYELKEELKMHKENLEDIVCLRTKELFDSHQKLKNAYAESEQLNNTLRLTQARMVQQEKLASIGQLAAGVAHELNNPVGFISSNFDVMKRYYDQTFSYVKELENSIAEMEKRCGRKCGNDIQSLFDEMEKSRSNSRVNFIMSDTQDIFKECEHGFARVSGIINSLRDFSRIDIEEKLAPYNLNEGIRSTVTVAKNEIKYVADVNLDLRDLPDILCNGGEINQVLLNLIVNAAHAIEDSGEKKGTIDIATRLDLGFVVCTIRDSGKGIPAEYLGKVFDPFFTTKAPGKGTGLGLSISYDIIVNKHKGMLYAENDGGAKFTITLPLKSGSVEEKDVQF</sequence>
<dbReference type="InterPro" id="IPR000014">
    <property type="entry name" value="PAS"/>
</dbReference>
<dbReference type="Gene3D" id="3.30.565.10">
    <property type="entry name" value="Histidine kinase-like ATPase, C-terminal domain"/>
    <property type="match status" value="1"/>
</dbReference>
<dbReference type="PROSITE" id="PS50885">
    <property type="entry name" value="HAMP"/>
    <property type="match status" value="1"/>
</dbReference>
<gene>
    <name evidence="18" type="ORF">C8D98_2116</name>
</gene>
<keyword evidence="9" id="KW-0418">Kinase</keyword>
<dbReference type="InterPro" id="IPR036890">
    <property type="entry name" value="HATPase_C_sf"/>
</dbReference>
<feature type="domain" description="PAC" evidence="16">
    <location>
        <begin position="333"/>
        <end position="388"/>
    </location>
</feature>
<evidence type="ECO:0000259" key="14">
    <source>
        <dbReference type="PROSITE" id="PS50109"/>
    </source>
</evidence>
<dbReference type="NCBIfam" id="TIGR00229">
    <property type="entry name" value="sensory_box"/>
    <property type="match status" value="1"/>
</dbReference>
<protein>
    <recommendedName>
        <fullName evidence="3">histidine kinase</fullName>
        <ecNumber evidence="3">2.7.13.3</ecNumber>
    </recommendedName>
</protein>
<feature type="domain" description="Histidine kinase" evidence="14">
    <location>
        <begin position="447"/>
        <end position="704"/>
    </location>
</feature>
<evidence type="ECO:0000256" key="9">
    <source>
        <dbReference type="ARBA" id="ARBA00022777"/>
    </source>
</evidence>
<dbReference type="InterPro" id="IPR000700">
    <property type="entry name" value="PAS-assoc_C"/>
</dbReference>
<dbReference type="Gene3D" id="1.10.287.130">
    <property type="match status" value="1"/>
</dbReference>
<feature type="transmembrane region" description="Helical" evidence="13">
    <location>
        <begin position="187"/>
        <end position="207"/>
    </location>
</feature>
<dbReference type="InterPro" id="IPR004358">
    <property type="entry name" value="Sig_transdc_His_kin-like_C"/>
</dbReference>
<dbReference type="InterPro" id="IPR005467">
    <property type="entry name" value="His_kinase_dom"/>
</dbReference>
<dbReference type="Gene3D" id="6.10.340.10">
    <property type="match status" value="1"/>
</dbReference>
<evidence type="ECO:0000259" key="17">
    <source>
        <dbReference type="PROSITE" id="PS50885"/>
    </source>
</evidence>
<dbReference type="GO" id="GO:0005524">
    <property type="term" value="F:ATP binding"/>
    <property type="evidence" value="ECO:0007669"/>
    <property type="project" value="UniProtKB-KW"/>
</dbReference>
<organism evidence="18 19">
    <name type="scientific">Seleniivibrio woodruffii</name>
    <dbReference type="NCBI Taxonomy" id="1078050"/>
    <lineage>
        <taxon>Bacteria</taxon>
        <taxon>Pseudomonadati</taxon>
        <taxon>Deferribacterota</taxon>
        <taxon>Deferribacteres</taxon>
        <taxon>Deferribacterales</taxon>
        <taxon>Geovibrionaceae</taxon>
        <taxon>Seleniivibrio</taxon>
    </lineage>
</organism>
<proteinExistence type="predicted"/>
<dbReference type="EMBL" id="SMGG01000005">
    <property type="protein sequence ID" value="TCK59947.1"/>
    <property type="molecule type" value="Genomic_DNA"/>
</dbReference>
<dbReference type="RefSeq" id="WP_132874096.1">
    <property type="nucleotide sequence ID" value="NZ_SMGG01000005.1"/>
</dbReference>
<dbReference type="SUPFAM" id="SSF47384">
    <property type="entry name" value="Homodimeric domain of signal transducing histidine kinase"/>
    <property type="match status" value="1"/>
</dbReference>
<dbReference type="InterPro" id="IPR029151">
    <property type="entry name" value="Sensor-like_sf"/>
</dbReference>
<dbReference type="InterPro" id="IPR036097">
    <property type="entry name" value="HisK_dim/P_sf"/>
</dbReference>
<dbReference type="SMART" id="SM00304">
    <property type="entry name" value="HAMP"/>
    <property type="match status" value="1"/>
</dbReference>
<dbReference type="Pfam" id="PF00672">
    <property type="entry name" value="HAMP"/>
    <property type="match status" value="1"/>
</dbReference>
<dbReference type="InterPro" id="IPR035965">
    <property type="entry name" value="PAS-like_dom_sf"/>
</dbReference>
<evidence type="ECO:0000256" key="6">
    <source>
        <dbReference type="ARBA" id="ARBA00022679"/>
    </source>
</evidence>
<dbReference type="Pfam" id="PF13426">
    <property type="entry name" value="PAS_9"/>
    <property type="match status" value="1"/>
</dbReference>
<dbReference type="CDD" id="cd06225">
    <property type="entry name" value="HAMP"/>
    <property type="match status" value="1"/>
</dbReference>
<evidence type="ECO:0000256" key="5">
    <source>
        <dbReference type="ARBA" id="ARBA00022553"/>
    </source>
</evidence>
<keyword evidence="12" id="KW-0902">Two-component regulatory system</keyword>
<comment type="caution">
    <text evidence="18">The sequence shown here is derived from an EMBL/GenBank/DDBJ whole genome shotgun (WGS) entry which is preliminary data.</text>
</comment>
<dbReference type="InterPro" id="IPR001610">
    <property type="entry name" value="PAC"/>
</dbReference>
<dbReference type="OrthoDB" id="9784397at2"/>
<dbReference type="PROSITE" id="PS50112">
    <property type="entry name" value="PAS"/>
    <property type="match status" value="1"/>
</dbReference>
<dbReference type="SUPFAM" id="SSF55874">
    <property type="entry name" value="ATPase domain of HSP90 chaperone/DNA topoisomerase II/histidine kinase"/>
    <property type="match status" value="1"/>
</dbReference>
<dbReference type="GO" id="GO:0005886">
    <property type="term" value="C:plasma membrane"/>
    <property type="evidence" value="ECO:0007669"/>
    <property type="project" value="UniProtKB-SubCell"/>
</dbReference>
<keyword evidence="5" id="KW-0597">Phosphoprotein</keyword>
<feature type="domain" description="HAMP" evidence="17">
    <location>
        <begin position="204"/>
        <end position="256"/>
    </location>
</feature>
<dbReference type="SUPFAM" id="SSF55785">
    <property type="entry name" value="PYP-like sensor domain (PAS domain)"/>
    <property type="match status" value="1"/>
</dbReference>
<dbReference type="EC" id="2.7.13.3" evidence="3"/>
<dbReference type="PROSITE" id="PS50113">
    <property type="entry name" value="PAC"/>
    <property type="match status" value="1"/>
</dbReference>
<evidence type="ECO:0000256" key="7">
    <source>
        <dbReference type="ARBA" id="ARBA00022692"/>
    </source>
</evidence>
<evidence type="ECO:0000313" key="19">
    <source>
        <dbReference type="Proteomes" id="UP000294614"/>
    </source>
</evidence>
<dbReference type="SMART" id="SM00086">
    <property type="entry name" value="PAC"/>
    <property type="match status" value="1"/>
</dbReference>
<evidence type="ECO:0000256" key="13">
    <source>
        <dbReference type="SAM" id="Phobius"/>
    </source>
</evidence>
<dbReference type="InterPro" id="IPR003594">
    <property type="entry name" value="HATPase_dom"/>
</dbReference>
<evidence type="ECO:0000256" key="4">
    <source>
        <dbReference type="ARBA" id="ARBA00022475"/>
    </source>
</evidence>
<dbReference type="PROSITE" id="PS50109">
    <property type="entry name" value="HIS_KIN"/>
    <property type="match status" value="1"/>
</dbReference>
<accession>A0A4R1K7E4</accession>
<keyword evidence="11 13" id="KW-1133">Transmembrane helix</keyword>
<comment type="catalytic activity">
    <reaction evidence="1">
        <text>ATP + protein L-histidine = ADP + protein N-phospho-L-histidine.</text>
        <dbReference type="EC" id="2.7.13.3"/>
    </reaction>
</comment>
<dbReference type="SUPFAM" id="SSF103190">
    <property type="entry name" value="Sensory domain-like"/>
    <property type="match status" value="1"/>
</dbReference>
<keyword evidence="6" id="KW-0808">Transferase</keyword>
<keyword evidence="13" id="KW-0472">Membrane</keyword>
<evidence type="ECO:0000256" key="11">
    <source>
        <dbReference type="ARBA" id="ARBA00022989"/>
    </source>
</evidence>
<dbReference type="PANTHER" id="PTHR43065">
    <property type="entry name" value="SENSOR HISTIDINE KINASE"/>
    <property type="match status" value="1"/>
</dbReference>
<keyword evidence="8" id="KW-0547">Nucleotide-binding</keyword>
<keyword evidence="19" id="KW-1185">Reference proteome</keyword>
<feature type="domain" description="PAS" evidence="15">
    <location>
        <begin position="261"/>
        <end position="307"/>
    </location>
</feature>
<dbReference type="PANTHER" id="PTHR43065:SF50">
    <property type="entry name" value="HISTIDINE KINASE"/>
    <property type="match status" value="1"/>
</dbReference>